<feature type="compositionally biased region" description="Polar residues" evidence="3">
    <location>
        <begin position="125"/>
        <end position="146"/>
    </location>
</feature>
<feature type="compositionally biased region" description="Basic and acidic residues" evidence="3">
    <location>
        <begin position="147"/>
        <end position="157"/>
    </location>
</feature>
<evidence type="ECO:0000256" key="2">
    <source>
        <dbReference type="PROSITE-ProRule" id="PRU00176"/>
    </source>
</evidence>
<feature type="region of interest" description="Disordered" evidence="3">
    <location>
        <begin position="114"/>
        <end position="191"/>
    </location>
</feature>
<name>A0ABM3M4A6_BICAN</name>
<feature type="region of interest" description="Disordered" evidence="3">
    <location>
        <begin position="1260"/>
        <end position="1294"/>
    </location>
</feature>
<dbReference type="Pfam" id="PF00076">
    <property type="entry name" value="RRM_1"/>
    <property type="match status" value="1"/>
</dbReference>
<evidence type="ECO:0000259" key="4">
    <source>
        <dbReference type="PROSITE" id="PS50102"/>
    </source>
</evidence>
<dbReference type="SUPFAM" id="SSF54928">
    <property type="entry name" value="RNA-binding domain, RBD"/>
    <property type="match status" value="1"/>
</dbReference>
<keyword evidence="1 2" id="KW-0694">RNA-binding</keyword>
<dbReference type="SMART" id="SM00360">
    <property type="entry name" value="RRM"/>
    <property type="match status" value="1"/>
</dbReference>
<feature type="region of interest" description="Disordered" evidence="3">
    <location>
        <begin position="1"/>
        <end position="24"/>
    </location>
</feature>
<feature type="compositionally biased region" description="Polar residues" evidence="3">
    <location>
        <begin position="352"/>
        <end position="362"/>
    </location>
</feature>
<dbReference type="InterPro" id="IPR000504">
    <property type="entry name" value="RRM_dom"/>
</dbReference>
<gene>
    <name evidence="6" type="primary">LOC112056126</name>
</gene>
<evidence type="ECO:0000313" key="5">
    <source>
        <dbReference type="Proteomes" id="UP001652582"/>
    </source>
</evidence>
<dbReference type="Pfam" id="PF16012">
    <property type="entry name" value="DUF4780"/>
    <property type="match status" value="3"/>
</dbReference>
<dbReference type="PROSITE" id="PS50102">
    <property type="entry name" value="RRM"/>
    <property type="match status" value="1"/>
</dbReference>
<evidence type="ECO:0000313" key="6">
    <source>
        <dbReference type="RefSeq" id="XP_052746219.1"/>
    </source>
</evidence>
<dbReference type="PANTHER" id="PTHR48034">
    <property type="entry name" value="TRANSFORMER-2 SEX-DETERMINING PROTEIN-RELATED"/>
    <property type="match status" value="1"/>
</dbReference>
<dbReference type="Gene3D" id="3.30.70.330">
    <property type="match status" value="1"/>
</dbReference>
<reference evidence="6" key="1">
    <citation type="submission" date="2025-08" db="UniProtKB">
        <authorList>
            <consortium name="RefSeq"/>
        </authorList>
    </citation>
    <scope>IDENTIFICATION</scope>
</reference>
<protein>
    <submittedName>
        <fullName evidence="6">Uncharacterized protein LOC112056126 isoform X1</fullName>
    </submittedName>
</protein>
<dbReference type="InterPro" id="IPR031961">
    <property type="entry name" value="DUF4780"/>
</dbReference>
<dbReference type="CDD" id="cd00590">
    <property type="entry name" value="RRM_SF"/>
    <property type="match status" value="1"/>
</dbReference>
<dbReference type="Proteomes" id="UP001652582">
    <property type="component" value="Chromosome 27"/>
</dbReference>
<dbReference type="GeneID" id="112056126"/>
<proteinExistence type="predicted"/>
<feature type="compositionally biased region" description="Low complexity" evidence="3">
    <location>
        <begin position="1268"/>
        <end position="1277"/>
    </location>
</feature>
<evidence type="ECO:0000256" key="3">
    <source>
        <dbReference type="SAM" id="MobiDB-lite"/>
    </source>
</evidence>
<keyword evidence="5" id="KW-1185">Reference proteome</keyword>
<dbReference type="RefSeq" id="XP_052746219.1">
    <property type="nucleotide sequence ID" value="XM_052890259.1"/>
</dbReference>
<feature type="domain" description="RRM" evidence="4">
    <location>
        <begin position="43"/>
        <end position="115"/>
    </location>
</feature>
<feature type="compositionally biased region" description="Polar residues" evidence="3">
    <location>
        <begin position="158"/>
        <end position="180"/>
    </location>
</feature>
<dbReference type="InterPro" id="IPR050441">
    <property type="entry name" value="RBM"/>
</dbReference>
<sequence>MMSRGRHSQSQGWDSMREDNDTTYDAQYPDDEVKSGGVQLDHCKLYITNVNQALNEEGLRAAFMPYGTIAKVYLSNDPSKKYALVTYETPGEAKMAMMKLNRTEPLKLNIHFAHKSKARERRYNNNRQESGSYRNDNRQESGSYRNDISRQESDNYRSDNISLSSHGRLSINQDDYTNGGFNDMGIDEDDEDMDFDPELDLERKKMIEQLELDRLKLCEEQVKCQQRMIYLEKKAGKKPTVQNPIKNAPAVPNPIKRCILPDGRVVIRNDSNSFMGTHYNRNADHQPDNAFNSAAGDSRALNTCSCYHRTWNEPETSGSSTPSTCVYCSEDRSVASKDKSPPTYDKSPVNHVKSTNSTVTESVDFSKTDKEYSKYSKTAITRSIVSNTDSKLSETVTKPSDVTRKRTKSVGKSDVTCNLKGSDLYSESDDESDETYRLILLRNADYMDIVGENLKVVVALSGYPKLKMRLKQMEQFQRSINSVIDMQLKAGMMKQTPQFLDYYLNRGAIVCICKDIVTRDWMVRITPGLQERMFDSLILLKAKVKRLCLAVIKIPKSCWPASAHDAFKLLQYFNPTLKTHLWKIYAQKMVDNVEVTSFLVDRVSGEIIRGPNFKNVIDYNQMEFELTGYTEIYYESFLSDMDEDLSSVASRIRLLEELRSEEVTPRNQSEIIIESKNETALKSTVNVKDHCEDVKTASIVTVKDEDVIEHLVSTDADNADDLKSNSTEVTYKQVQNEDCVETEDHRALVNEPEIEYNDTNTSVAAISDATESIIESNDNLVIGRNCNLNIDSSRGIAYYRRTNYLHIENELKMAIVLEGYPQNKLEGTHIRRLKHLFKEYLHKDMKMQRFANLIIPKFQDIYLSNGAVIYICDSLETKDYLTEVLPKFVTSTSLKLTFRDIRNLVRYTRIVMTLPKELAHVGSLDILHKLQEKYPKLKLDCWKYYSDVAGKQKRQFGVDPESLDVIKNVDFDPIYENEKISFRIIDRQKPEINYEESNVTEDNLETESEEAKKLRERILKTMYCVIEPEIINATLTKMRANHYSDVIADDFKLYVGPTNYPETRIDEAMRLSIKKTIENIVFEAIYNDNDNFIPRVHDFYLFDGVIFIICQDMTSRLWIEQNIATMNAKLKINLKATEFRGTVGIISMTVKTSRDYDDVVSILQSQNPRLRTKYWRKISTVKNRVKLDVVLQIDKLSAQVICDSKFYSTIDDSNVEFKLGQLKTFFNRKSLDELSKVKEAKKYNDDNTVTVIETKKERQVSISEEVSDNSQNDNSNVRKTQTEDKFKNNNEPTKMDLSGSTVFINSYAELKSDRDSIQTFNYFEENEQGFTKMILKVPTNILPDWNDGLDIILDMLEDKNPGLNTELWKVEKYQYNKGRFIFLIDKQSAGVIKGKHFDPTLGGEKLKFLF</sequence>
<feature type="region of interest" description="Disordered" evidence="3">
    <location>
        <begin position="334"/>
        <end position="362"/>
    </location>
</feature>
<organism evidence="5 6">
    <name type="scientific">Bicyclus anynana</name>
    <name type="common">Squinting bush brown butterfly</name>
    <dbReference type="NCBI Taxonomy" id="110368"/>
    <lineage>
        <taxon>Eukaryota</taxon>
        <taxon>Metazoa</taxon>
        <taxon>Ecdysozoa</taxon>
        <taxon>Arthropoda</taxon>
        <taxon>Hexapoda</taxon>
        <taxon>Insecta</taxon>
        <taxon>Pterygota</taxon>
        <taxon>Neoptera</taxon>
        <taxon>Endopterygota</taxon>
        <taxon>Lepidoptera</taxon>
        <taxon>Glossata</taxon>
        <taxon>Ditrysia</taxon>
        <taxon>Papilionoidea</taxon>
        <taxon>Nymphalidae</taxon>
        <taxon>Satyrinae</taxon>
        <taxon>Satyrini</taxon>
        <taxon>Mycalesina</taxon>
        <taxon>Bicyclus</taxon>
    </lineage>
</organism>
<dbReference type="InterPro" id="IPR035979">
    <property type="entry name" value="RBD_domain_sf"/>
</dbReference>
<dbReference type="InterPro" id="IPR012677">
    <property type="entry name" value="Nucleotide-bd_a/b_plait_sf"/>
</dbReference>
<accession>A0ABM3M4A6</accession>
<evidence type="ECO:0000256" key="1">
    <source>
        <dbReference type="ARBA" id="ARBA00022884"/>
    </source>
</evidence>